<protein>
    <submittedName>
        <fullName evidence="2">Uncharacterized protein</fullName>
    </submittedName>
</protein>
<evidence type="ECO:0000313" key="2">
    <source>
        <dbReference type="EMBL" id="TGG90857.1"/>
    </source>
</evidence>
<dbReference type="AlphaFoldDB" id="A0A524RLB7"/>
<sequence>MARPLQDLRALPVSRRDQRRELRNRDAGQYEQRRRRHQLAHGRHQDRREAEAWSLRHQQGGLAEDWKAMKTVWRMLGDGFMRMFGEIGRRY</sequence>
<reference evidence="2 3" key="1">
    <citation type="journal article" date="2019" name="mSystems">
        <title>Life at home and on the roam: Genomic adaptions reflect the dual lifestyle of an intracellular, facultative symbiont.</title>
        <authorList>
            <person name="Burgsdorf I."/>
        </authorList>
    </citation>
    <scope>NUCLEOTIDE SEQUENCE [LARGE SCALE GENOMIC DNA]</scope>
    <source>
        <strain evidence="2">277cV</strain>
    </source>
</reference>
<accession>A0A524RLB7</accession>
<comment type="caution">
    <text evidence="2">The sequence shown here is derived from an EMBL/GenBank/DDBJ whole genome shotgun (WGS) entry which is preliminary data.</text>
</comment>
<feature type="compositionally biased region" description="Basic and acidic residues" evidence="1">
    <location>
        <begin position="14"/>
        <end position="32"/>
    </location>
</feature>
<evidence type="ECO:0000256" key="1">
    <source>
        <dbReference type="SAM" id="MobiDB-lite"/>
    </source>
</evidence>
<dbReference type="Proteomes" id="UP000317990">
    <property type="component" value="Unassembled WGS sequence"/>
</dbReference>
<proteinExistence type="predicted"/>
<gene>
    <name evidence="2" type="ORF">ERJ67_09020</name>
</gene>
<name>A0A524RLB7_9CHRO</name>
<dbReference type="EMBL" id="SRMO01000084">
    <property type="protein sequence ID" value="TGG90857.1"/>
    <property type="molecule type" value="Genomic_DNA"/>
</dbReference>
<evidence type="ECO:0000313" key="3">
    <source>
        <dbReference type="Proteomes" id="UP000317990"/>
    </source>
</evidence>
<feature type="region of interest" description="Disordered" evidence="1">
    <location>
        <begin position="1"/>
        <end position="51"/>
    </location>
</feature>
<organism evidence="2 3">
    <name type="scientific">Aphanocapsa feldmannii 277cV</name>
    <dbReference type="NCBI Taxonomy" id="2507553"/>
    <lineage>
        <taxon>Bacteria</taxon>
        <taxon>Bacillati</taxon>
        <taxon>Cyanobacteriota</taxon>
        <taxon>Cyanophyceae</taxon>
        <taxon>Oscillatoriophycideae</taxon>
        <taxon>Chroococcales</taxon>
        <taxon>Microcystaceae</taxon>
        <taxon>Aphanocapsa</taxon>
    </lineage>
</organism>
<feature type="compositionally biased region" description="Basic residues" evidence="1">
    <location>
        <begin position="33"/>
        <end position="45"/>
    </location>
</feature>